<evidence type="ECO:0000256" key="1">
    <source>
        <dbReference type="ARBA" id="ARBA00004173"/>
    </source>
</evidence>
<evidence type="ECO:0000256" key="15">
    <source>
        <dbReference type="RuleBase" id="RU365061"/>
    </source>
</evidence>
<dbReference type="GO" id="GO:0070034">
    <property type="term" value="F:telomerase RNA binding"/>
    <property type="evidence" value="ECO:0007669"/>
    <property type="project" value="TreeGrafter"/>
</dbReference>
<reference evidence="18" key="1">
    <citation type="submission" date="2015-01" db="EMBL/GenBank/DDBJ databases">
        <authorList>
            <person name="Durling Mikael"/>
        </authorList>
    </citation>
    <scope>NUCLEOTIDE SEQUENCE</scope>
</reference>
<evidence type="ECO:0000256" key="9">
    <source>
        <dbReference type="ARBA" id="ARBA00022842"/>
    </source>
</evidence>
<evidence type="ECO:0000256" key="12">
    <source>
        <dbReference type="ARBA" id="ARBA00023128"/>
    </source>
</evidence>
<evidence type="ECO:0000256" key="16">
    <source>
        <dbReference type="SAM" id="MobiDB-lite"/>
    </source>
</evidence>
<dbReference type="GO" id="GO:0046872">
    <property type="term" value="F:metal ion binding"/>
    <property type="evidence" value="ECO:0007669"/>
    <property type="project" value="UniProtKB-KW"/>
</dbReference>
<dbReference type="GO" id="GO:0000781">
    <property type="term" value="C:chromosome, telomeric region"/>
    <property type="evidence" value="ECO:0007669"/>
    <property type="project" value="UniProtKB-SubCell"/>
</dbReference>
<dbReference type="SUPFAM" id="SSF56672">
    <property type="entry name" value="DNA/RNA polymerases"/>
    <property type="match status" value="1"/>
</dbReference>
<gene>
    <name evidence="18" type="ORF">BN869_000003163_1</name>
</gene>
<keyword evidence="5 15" id="KW-0158">Chromosome</keyword>
<dbReference type="GO" id="GO:0005739">
    <property type="term" value="C:mitochondrion"/>
    <property type="evidence" value="ECO:0007669"/>
    <property type="project" value="UniProtKB-SubCell"/>
</dbReference>
<keyword evidence="12" id="KW-0496">Mitochondrion</keyword>
<organism evidence="18">
    <name type="scientific">Bionectria ochroleuca</name>
    <name type="common">Gliocladium roseum</name>
    <dbReference type="NCBI Taxonomy" id="29856"/>
    <lineage>
        <taxon>Eukaryota</taxon>
        <taxon>Fungi</taxon>
        <taxon>Dikarya</taxon>
        <taxon>Ascomycota</taxon>
        <taxon>Pezizomycotina</taxon>
        <taxon>Sordariomycetes</taxon>
        <taxon>Hypocreomycetidae</taxon>
        <taxon>Hypocreales</taxon>
        <taxon>Bionectriaceae</taxon>
        <taxon>Clonostachys</taxon>
    </lineage>
</organism>
<evidence type="ECO:0000256" key="3">
    <source>
        <dbReference type="ARBA" id="ARBA00012493"/>
    </source>
</evidence>
<dbReference type="GO" id="GO:0007004">
    <property type="term" value="P:telomere maintenance via telomerase"/>
    <property type="evidence" value="ECO:0007669"/>
    <property type="project" value="TreeGrafter"/>
</dbReference>
<evidence type="ECO:0000256" key="4">
    <source>
        <dbReference type="ARBA" id="ARBA00016182"/>
    </source>
</evidence>
<dbReference type="InterPro" id="IPR043502">
    <property type="entry name" value="DNA/RNA_pol_sf"/>
</dbReference>
<keyword evidence="6 15" id="KW-0808">Transferase</keyword>
<evidence type="ECO:0000256" key="5">
    <source>
        <dbReference type="ARBA" id="ARBA00022454"/>
    </source>
</evidence>
<evidence type="ECO:0000256" key="2">
    <source>
        <dbReference type="ARBA" id="ARBA00008001"/>
    </source>
</evidence>
<dbReference type="Gene3D" id="1.10.357.90">
    <property type="match status" value="1"/>
</dbReference>
<keyword evidence="13 15" id="KW-0539">Nucleus</keyword>
<dbReference type="GO" id="GO:0042162">
    <property type="term" value="F:telomeric DNA binding"/>
    <property type="evidence" value="ECO:0007669"/>
    <property type="project" value="TreeGrafter"/>
</dbReference>
<evidence type="ECO:0000256" key="10">
    <source>
        <dbReference type="ARBA" id="ARBA00022895"/>
    </source>
</evidence>
<dbReference type="EMBL" id="CDPU01000006">
    <property type="protein sequence ID" value="CEO47108.1"/>
    <property type="molecule type" value="Genomic_DNA"/>
</dbReference>
<dbReference type="CDD" id="cd01648">
    <property type="entry name" value="TERT"/>
    <property type="match status" value="1"/>
</dbReference>
<dbReference type="SMART" id="SM00975">
    <property type="entry name" value="Telomerase_RBD"/>
    <property type="match status" value="1"/>
</dbReference>
<dbReference type="InterPro" id="IPR003545">
    <property type="entry name" value="Telomerase_RT"/>
</dbReference>
<comment type="catalytic activity">
    <reaction evidence="14 15">
        <text>DNA(n) + a 2'-deoxyribonucleoside 5'-triphosphate = DNA(n+1) + diphosphate</text>
        <dbReference type="Rhea" id="RHEA:22508"/>
        <dbReference type="Rhea" id="RHEA-COMP:17339"/>
        <dbReference type="Rhea" id="RHEA-COMP:17340"/>
        <dbReference type="ChEBI" id="CHEBI:33019"/>
        <dbReference type="ChEBI" id="CHEBI:61560"/>
        <dbReference type="ChEBI" id="CHEBI:173112"/>
        <dbReference type="EC" id="2.7.7.49"/>
    </reaction>
</comment>
<keyword evidence="10 15" id="KW-0779">Telomere</keyword>
<keyword evidence="11 15" id="KW-0695">RNA-directed DNA polymerase</keyword>
<dbReference type="Gene3D" id="1.10.132.70">
    <property type="match status" value="1"/>
</dbReference>
<comment type="function">
    <text evidence="15">Telomerase is a ribonucleoprotein enzyme essential for the replication of chromosome termini in most eukaryotes. It elongates telomeres. It is a reverse transcriptase that adds simple sequence repeats to chromosome ends by copying a template sequence within the RNA component of the enzyme.</text>
</comment>
<sequence>MTRRAKRKRDSQKPDADQDVPQSNSSLVTQKLLERCFPRVQTLRQHLLTQLPSASRLRRKKITALTARDASSELEGRVAALLDTALVCSRLPQAQKSETGDIRWEQWKSFSQKGDESYVSISDTRSAKQSQTEILEFVVWLLFNREKTTNTHPCHVLCNGFDVKPGNGDKGTTSIPGVYSRFPSSSFEALKEVPWPQVLALLGQSGERLMINLLLDYSLFVAVDAGHGNFYQLSGVPLFMSSLPVDGQAATVADAKPFCRKPGEITLMRNKTLYAKPSLTAAGTVQAGFRHIRMNSSPTNLRPLIMLLTPTDVLNRCPYVKPEGDEPAPDERDQNEANTTKVMMYMFPRQFGLHNAFTSEVDKTRTTMKFQDYTYREDEINEAIALRPNSSEQTKSTKLPKRLKGIARDLVMNLQVRHSRCAYFELLRYYCPSAWDTHRPAQNLATQASSKAPKQKGDGPNIDGVAIQGTSRQKRVGHKTHSQPSHSDMPSYNTLVELACPIGNVSAYCQAVLAKIVPDRFWGEGDTMLHNKRMFRSKVDHFIRLRRFEVMSLHEVVQDLKVVDILWLRPPNLAGQKTSQTDISKRYELFHEFLYYVFDSLLIPLVRNNFYVTESNIHRNRLFYFRHDVWRRITEPAMAKLKESMLEPLRLVDATRILDSRRLGFSQLRLLPKTLDLRPIMNLGKKMPGRGRSKTFGASINWELKPIHHMLNAEKAMNASKLGSSMLSTGEIYSRLKEFKLALGSAASSQRFYFAKIDVHAAFDTIPQEAVIKLMNSVPSRGHYTVVKHVEMMPDPRTDSAHSKETSKSLRTWHFAALKKGEPFSLPERLERSISEKKINTVFVEGNPARTYHTAPLLKLLEEHVSQNIVKVGKRFYRQKRGIPQGSVVSSFLCNYFYADLEAEHLHFLNGADSILLRFMDDFLFITQDKEKAVQFVETMHRGVPEYGVEVNTKKTLLNFKMKSQDEPLATVSHGEKFPYCGTLIDCQTLEISRNHNKDPDNGIANSLTVEFGRLPGQNFEKKMLHAFRIQSKPMYYDTSHNSTGTVLDSLSGAFYETAQKMSAYIHCLPKSKRPSKPLILRSIIKMVDVAFSLLTGKSRRMRLEGYSCDLRKGQVFRTGYRAFIEVLCKRQTAYGDVISWLKKEVERINSTGRSGGPSAKLERSLCT</sequence>
<protein>
    <recommendedName>
        <fullName evidence="4 15">Telomerase reverse transcriptase</fullName>
        <ecNumber evidence="3 15">2.7.7.49</ecNumber>
    </recommendedName>
    <alternativeName>
        <fullName evidence="15">Telomerase catalytic subunit</fullName>
    </alternativeName>
</protein>
<dbReference type="PANTHER" id="PTHR12066:SF0">
    <property type="entry name" value="TELOMERASE REVERSE TRANSCRIPTASE"/>
    <property type="match status" value="1"/>
</dbReference>
<proteinExistence type="inferred from homology"/>
<dbReference type="PRINTS" id="PR01365">
    <property type="entry name" value="TELOMERASERT"/>
</dbReference>
<comment type="subcellular location">
    <subcellularLocation>
        <location evidence="1">Mitochondrion</location>
    </subcellularLocation>
    <subcellularLocation>
        <location evidence="15">Nucleus</location>
    </subcellularLocation>
    <subcellularLocation>
        <location evidence="15">Chromosome</location>
        <location evidence="15">Telomere</location>
    </subcellularLocation>
</comment>
<dbReference type="InterPro" id="IPR021891">
    <property type="entry name" value="Telomerase_RBD"/>
</dbReference>
<feature type="region of interest" description="Disordered" evidence="16">
    <location>
        <begin position="444"/>
        <end position="489"/>
    </location>
</feature>
<evidence type="ECO:0000313" key="18">
    <source>
        <dbReference type="EMBL" id="CEO47108.1"/>
    </source>
</evidence>
<feature type="domain" description="Reverse transcriptase" evidence="17">
    <location>
        <begin position="652"/>
        <end position="985"/>
    </location>
</feature>
<dbReference type="PROSITE" id="PS50878">
    <property type="entry name" value="RT_POL"/>
    <property type="match status" value="1"/>
</dbReference>
<evidence type="ECO:0000259" key="17">
    <source>
        <dbReference type="PROSITE" id="PS50878"/>
    </source>
</evidence>
<keyword evidence="9 15" id="KW-0460">Magnesium</keyword>
<dbReference type="AlphaFoldDB" id="A0A0B7JQ36"/>
<evidence type="ECO:0000256" key="13">
    <source>
        <dbReference type="ARBA" id="ARBA00023242"/>
    </source>
</evidence>
<dbReference type="GO" id="GO:0003720">
    <property type="term" value="F:telomerase activity"/>
    <property type="evidence" value="ECO:0007669"/>
    <property type="project" value="InterPro"/>
</dbReference>
<dbReference type="Gene3D" id="3.30.70.2630">
    <property type="match status" value="1"/>
</dbReference>
<feature type="compositionally biased region" description="Basic residues" evidence="16">
    <location>
        <begin position="1"/>
        <end position="10"/>
    </location>
</feature>
<comment type="similarity">
    <text evidence="2 15">Belongs to the reverse transcriptase family. Telomerase subfamily.</text>
</comment>
<evidence type="ECO:0000256" key="8">
    <source>
        <dbReference type="ARBA" id="ARBA00022723"/>
    </source>
</evidence>
<keyword evidence="7 15" id="KW-0548">Nucleotidyltransferase</keyword>
<feature type="compositionally biased region" description="Basic residues" evidence="16">
    <location>
        <begin position="472"/>
        <end position="481"/>
    </location>
</feature>
<dbReference type="EC" id="2.7.7.49" evidence="3 15"/>
<name>A0A0B7JQ36_BIOOC</name>
<dbReference type="InterPro" id="IPR049139">
    <property type="entry name" value="TERT_C"/>
</dbReference>
<keyword evidence="8 15" id="KW-0479">Metal-binding</keyword>
<evidence type="ECO:0000256" key="11">
    <source>
        <dbReference type="ARBA" id="ARBA00022918"/>
    </source>
</evidence>
<evidence type="ECO:0000256" key="7">
    <source>
        <dbReference type="ARBA" id="ARBA00022695"/>
    </source>
</evidence>
<feature type="region of interest" description="Disordered" evidence="16">
    <location>
        <begin position="1"/>
        <end position="25"/>
    </location>
</feature>
<dbReference type="Pfam" id="PF21399">
    <property type="entry name" value="TERT_C"/>
    <property type="match status" value="1"/>
</dbReference>
<evidence type="ECO:0000256" key="14">
    <source>
        <dbReference type="ARBA" id="ARBA00048173"/>
    </source>
</evidence>
<dbReference type="GO" id="GO:0000333">
    <property type="term" value="C:telomerase catalytic core complex"/>
    <property type="evidence" value="ECO:0007669"/>
    <property type="project" value="TreeGrafter"/>
</dbReference>
<evidence type="ECO:0000256" key="6">
    <source>
        <dbReference type="ARBA" id="ARBA00022679"/>
    </source>
</evidence>
<dbReference type="PANTHER" id="PTHR12066">
    <property type="entry name" value="TELOMERASE REVERSE TRANSCRIPTASE"/>
    <property type="match status" value="1"/>
</dbReference>
<dbReference type="Pfam" id="PF00078">
    <property type="entry name" value="RVT_1"/>
    <property type="match status" value="1"/>
</dbReference>
<dbReference type="Pfam" id="PF12009">
    <property type="entry name" value="Telomerase_RBD"/>
    <property type="match status" value="1"/>
</dbReference>
<dbReference type="InterPro" id="IPR000477">
    <property type="entry name" value="RT_dom"/>
</dbReference>
<accession>A0A0B7JQ36</accession>